<proteinExistence type="predicted"/>
<dbReference type="EMBL" id="FNZH01000006">
    <property type="protein sequence ID" value="SEJ61924.1"/>
    <property type="molecule type" value="Genomic_DNA"/>
</dbReference>
<evidence type="ECO:0000313" key="9">
    <source>
        <dbReference type="EMBL" id="SEJ61924.1"/>
    </source>
</evidence>
<evidence type="ECO:0000256" key="6">
    <source>
        <dbReference type="ARBA" id="ARBA00023136"/>
    </source>
</evidence>
<dbReference type="CDD" id="cd04187">
    <property type="entry name" value="DPM1_like_bac"/>
    <property type="match status" value="1"/>
</dbReference>
<keyword evidence="4 7" id="KW-0812">Transmembrane</keyword>
<evidence type="ECO:0000256" key="5">
    <source>
        <dbReference type="ARBA" id="ARBA00022989"/>
    </source>
</evidence>
<feature type="domain" description="Glycosyltransferase 2-like" evidence="8">
    <location>
        <begin position="10"/>
        <end position="148"/>
    </location>
</feature>
<evidence type="ECO:0000256" key="3">
    <source>
        <dbReference type="ARBA" id="ARBA00022679"/>
    </source>
</evidence>
<sequence>MNEKSGIFLSVVIPVYQSASSLEALIRRLGSVLQGISAQVELILVDDGSSDGSWDLIQKAADTDARIRGLRLSRNFGQHHAIAAGLDASVGEWTVVMDADLQDLPEEIPHLLSKAQHGYEVVLGRRMHRKDVWHKTLLSTLFYRVFRYMSGFSQDPAVGNFGIYHRKVIGELVQMRESIRYFPALVHWLGFRQGTFDVQHGHSVTGKSNYGFRSRVHLGVNAVLSFSDKPLRLTVKLGFVIALMGFIFALVTLFRYFSGSIAIQGYASLIVSIWMLSGLILMTLGVVGLYVGRIFDGVKNRPLYVVAQRT</sequence>
<dbReference type="InterPro" id="IPR001173">
    <property type="entry name" value="Glyco_trans_2-like"/>
</dbReference>
<keyword evidence="3 9" id="KW-0808">Transferase</keyword>
<dbReference type="Pfam" id="PF00535">
    <property type="entry name" value="Glycos_transf_2"/>
    <property type="match status" value="1"/>
</dbReference>
<feature type="transmembrane region" description="Helical" evidence="7">
    <location>
        <begin position="237"/>
        <end position="257"/>
    </location>
</feature>
<accession>A0A1H7ABM6</accession>
<dbReference type="GO" id="GO:0016757">
    <property type="term" value="F:glycosyltransferase activity"/>
    <property type="evidence" value="ECO:0007669"/>
    <property type="project" value="UniProtKB-KW"/>
</dbReference>
<organism evidence="9 10">
    <name type="scientific">Cyclobacterium xiamenense</name>
    <dbReference type="NCBI Taxonomy" id="1297121"/>
    <lineage>
        <taxon>Bacteria</taxon>
        <taxon>Pseudomonadati</taxon>
        <taxon>Bacteroidota</taxon>
        <taxon>Cytophagia</taxon>
        <taxon>Cytophagales</taxon>
        <taxon>Cyclobacteriaceae</taxon>
        <taxon>Cyclobacterium</taxon>
    </lineage>
</organism>
<dbReference type="GO" id="GO:0005886">
    <property type="term" value="C:plasma membrane"/>
    <property type="evidence" value="ECO:0007669"/>
    <property type="project" value="TreeGrafter"/>
</dbReference>
<dbReference type="RefSeq" id="WP_092177187.1">
    <property type="nucleotide sequence ID" value="NZ_FNZH01000006.1"/>
</dbReference>
<keyword evidence="6 7" id="KW-0472">Membrane</keyword>
<dbReference type="AlphaFoldDB" id="A0A1H7ABM6"/>
<protein>
    <submittedName>
        <fullName evidence="9">Dolichol-phosphate mannosyltransferase</fullName>
    </submittedName>
</protein>
<evidence type="ECO:0000313" key="10">
    <source>
        <dbReference type="Proteomes" id="UP000199403"/>
    </source>
</evidence>
<dbReference type="OrthoDB" id="9807778at2"/>
<evidence type="ECO:0000256" key="7">
    <source>
        <dbReference type="SAM" id="Phobius"/>
    </source>
</evidence>
<dbReference type="InterPro" id="IPR029044">
    <property type="entry name" value="Nucleotide-diphossugar_trans"/>
</dbReference>
<keyword evidence="5 7" id="KW-1133">Transmembrane helix</keyword>
<evidence type="ECO:0000256" key="1">
    <source>
        <dbReference type="ARBA" id="ARBA00004141"/>
    </source>
</evidence>
<reference evidence="10" key="1">
    <citation type="submission" date="2016-10" db="EMBL/GenBank/DDBJ databases">
        <authorList>
            <person name="Varghese N."/>
            <person name="Submissions S."/>
        </authorList>
    </citation>
    <scope>NUCLEOTIDE SEQUENCE [LARGE SCALE GENOMIC DNA]</scope>
    <source>
        <strain evidence="10">IBRC-M 10761</strain>
    </source>
</reference>
<name>A0A1H7ABM6_9BACT</name>
<dbReference type="Gene3D" id="3.90.550.10">
    <property type="entry name" value="Spore Coat Polysaccharide Biosynthesis Protein SpsA, Chain A"/>
    <property type="match status" value="1"/>
</dbReference>
<dbReference type="PANTHER" id="PTHR48090:SF1">
    <property type="entry name" value="PROPHAGE BACTOPRENOL GLUCOSYL TRANSFERASE HOMOLOG"/>
    <property type="match status" value="1"/>
</dbReference>
<dbReference type="STRING" id="1416801.SAMN05192553_106113"/>
<dbReference type="SUPFAM" id="SSF53448">
    <property type="entry name" value="Nucleotide-diphospho-sugar transferases"/>
    <property type="match status" value="1"/>
</dbReference>
<keyword evidence="2 9" id="KW-0328">Glycosyltransferase</keyword>
<dbReference type="PANTHER" id="PTHR48090">
    <property type="entry name" value="UNDECAPRENYL-PHOSPHATE 4-DEOXY-4-FORMAMIDO-L-ARABINOSE TRANSFERASE-RELATED"/>
    <property type="match status" value="1"/>
</dbReference>
<feature type="transmembrane region" description="Helical" evidence="7">
    <location>
        <begin position="269"/>
        <end position="291"/>
    </location>
</feature>
<comment type="subcellular location">
    <subcellularLocation>
        <location evidence="1">Membrane</location>
        <topology evidence="1">Multi-pass membrane protein</topology>
    </subcellularLocation>
</comment>
<evidence type="ECO:0000259" key="8">
    <source>
        <dbReference type="Pfam" id="PF00535"/>
    </source>
</evidence>
<dbReference type="InterPro" id="IPR050256">
    <property type="entry name" value="Glycosyltransferase_2"/>
</dbReference>
<evidence type="ECO:0000256" key="4">
    <source>
        <dbReference type="ARBA" id="ARBA00022692"/>
    </source>
</evidence>
<keyword evidence="10" id="KW-1185">Reference proteome</keyword>
<gene>
    <name evidence="9" type="ORF">SAMN05192553_106113</name>
</gene>
<evidence type="ECO:0000256" key="2">
    <source>
        <dbReference type="ARBA" id="ARBA00022676"/>
    </source>
</evidence>
<dbReference type="Proteomes" id="UP000199403">
    <property type="component" value="Unassembled WGS sequence"/>
</dbReference>